<evidence type="ECO:0000256" key="11">
    <source>
        <dbReference type="ARBA" id="ARBA00023204"/>
    </source>
</evidence>
<comment type="similarity">
    <text evidence="1 13">Belongs to the RuvC family.</text>
</comment>
<dbReference type="PANTHER" id="PTHR30194:SF3">
    <property type="entry name" value="CROSSOVER JUNCTION ENDODEOXYRIBONUCLEASE RUVC"/>
    <property type="match status" value="1"/>
</dbReference>
<evidence type="ECO:0000256" key="1">
    <source>
        <dbReference type="ARBA" id="ARBA00009518"/>
    </source>
</evidence>
<dbReference type="NCBIfam" id="TIGR00228">
    <property type="entry name" value="ruvC"/>
    <property type="match status" value="1"/>
</dbReference>
<evidence type="ECO:0000313" key="16">
    <source>
        <dbReference type="Proteomes" id="UP000243729"/>
    </source>
</evidence>
<evidence type="ECO:0000256" key="4">
    <source>
        <dbReference type="ARBA" id="ARBA00022723"/>
    </source>
</evidence>
<dbReference type="GO" id="GO:0005737">
    <property type="term" value="C:cytoplasm"/>
    <property type="evidence" value="ECO:0007669"/>
    <property type="project" value="UniProtKB-SubCell"/>
</dbReference>
<proteinExistence type="inferred from homology"/>
<evidence type="ECO:0000256" key="3">
    <source>
        <dbReference type="ARBA" id="ARBA00022722"/>
    </source>
</evidence>
<dbReference type="PRINTS" id="PR00696">
    <property type="entry name" value="RSOLVASERUVC"/>
</dbReference>
<evidence type="ECO:0000256" key="6">
    <source>
        <dbReference type="ARBA" id="ARBA00022763"/>
    </source>
</evidence>
<keyword evidence="16" id="KW-1185">Reference proteome</keyword>
<dbReference type="SUPFAM" id="SSF53098">
    <property type="entry name" value="Ribonuclease H-like"/>
    <property type="match status" value="1"/>
</dbReference>
<dbReference type="GO" id="GO:0006310">
    <property type="term" value="P:DNA recombination"/>
    <property type="evidence" value="ECO:0007669"/>
    <property type="project" value="UniProtKB-UniRule"/>
</dbReference>
<feature type="active site" evidence="13">
    <location>
        <position position="139"/>
    </location>
</feature>
<dbReference type="PROSITE" id="PS01321">
    <property type="entry name" value="RUVC"/>
    <property type="match status" value="1"/>
</dbReference>
<evidence type="ECO:0000256" key="8">
    <source>
        <dbReference type="ARBA" id="ARBA00022842"/>
    </source>
</evidence>
<evidence type="ECO:0000256" key="7">
    <source>
        <dbReference type="ARBA" id="ARBA00022801"/>
    </source>
</evidence>
<dbReference type="InterPro" id="IPR012337">
    <property type="entry name" value="RNaseH-like_sf"/>
</dbReference>
<feature type="binding site" evidence="13">
    <location>
        <position position="67"/>
    </location>
    <ligand>
        <name>Mg(2+)</name>
        <dbReference type="ChEBI" id="CHEBI:18420"/>
        <label>2</label>
    </ligand>
</feature>
<comment type="subcellular location">
    <subcellularLocation>
        <location evidence="13">Cytoplasm</location>
    </subcellularLocation>
</comment>
<dbReference type="STRING" id="428412.AOE58_01180"/>
<dbReference type="GO" id="GO:0048476">
    <property type="term" value="C:Holliday junction resolvase complex"/>
    <property type="evidence" value="ECO:0007669"/>
    <property type="project" value="UniProtKB-UniRule"/>
</dbReference>
<evidence type="ECO:0000256" key="13">
    <source>
        <dbReference type="HAMAP-Rule" id="MF_00034"/>
    </source>
</evidence>
<comment type="function">
    <text evidence="13">The RuvA-RuvB-RuvC complex processes Holliday junction (HJ) DNA during genetic recombination and DNA repair. Endonuclease that resolves HJ intermediates. Cleaves cruciform DNA by making single-stranded nicks across the HJ at symmetrical positions within the homologous arms, yielding a 5'-phosphate and a 3'-hydroxyl group; requires a central core of homology in the junction. The consensus cleavage sequence is 5'-(A/T)TT(C/G)-3'. Cleavage occurs on the 3'-side of the TT dinucleotide at the point of strand exchange. HJ branch migration catalyzed by RuvA-RuvB allows RuvC to scan DNA until it finds its consensus sequence, where it cleaves and resolves the cruciform DNA.</text>
</comment>
<keyword evidence="5 13" id="KW-0255">Endonuclease</keyword>
<keyword evidence="10 13" id="KW-0233">DNA recombination</keyword>
<keyword evidence="6 13" id="KW-0227">DNA damage</keyword>
<keyword evidence="4 13" id="KW-0479">Metal-binding</keyword>
<dbReference type="GO" id="GO:0008821">
    <property type="term" value="F:crossover junction DNA endonuclease activity"/>
    <property type="evidence" value="ECO:0007669"/>
    <property type="project" value="UniProtKB-UniRule"/>
</dbReference>
<dbReference type="InterPro" id="IPR002176">
    <property type="entry name" value="X-over_junc_endoDNase_RuvC"/>
</dbReference>
<keyword evidence="2 13" id="KW-0963">Cytoplasm</keyword>
<name>A0A1V0HP81_9ENTR</name>
<dbReference type="AlphaFoldDB" id="A0A1V0HP81"/>
<comment type="catalytic activity">
    <reaction evidence="12 13">
        <text>Endonucleolytic cleavage at a junction such as a reciprocal single-stranded crossover between two homologous DNA duplexes (Holliday junction).</text>
        <dbReference type="EC" id="3.1.21.10"/>
    </reaction>
</comment>
<dbReference type="CDD" id="cd16962">
    <property type="entry name" value="RuvC"/>
    <property type="match status" value="1"/>
</dbReference>
<dbReference type="InterPro" id="IPR020563">
    <property type="entry name" value="X-over_junc_endoDNase_Mg_BS"/>
</dbReference>
<reference evidence="15 16" key="1">
    <citation type="submission" date="2015-10" db="EMBL/GenBank/DDBJ databases">
        <title>Survey of human and primate louse endosymbionts.</title>
        <authorList>
            <person name="Boyd B.M."/>
        </authorList>
    </citation>
    <scope>NUCLEOTIDE SEQUENCE [LARGE SCALE GENOMIC DNA]</scope>
    <source>
        <strain evidence="15 16">HPNA</strain>
    </source>
</reference>
<dbReference type="InterPro" id="IPR036397">
    <property type="entry name" value="RNaseH_sf"/>
</dbReference>
<feature type="binding site" evidence="13">
    <location>
        <position position="139"/>
    </location>
    <ligand>
        <name>Mg(2+)</name>
        <dbReference type="ChEBI" id="CHEBI:18420"/>
        <label>1</label>
    </ligand>
</feature>
<dbReference type="GO" id="GO:0006281">
    <property type="term" value="P:DNA repair"/>
    <property type="evidence" value="ECO:0007669"/>
    <property type="project" value="UniProtKB-UniRule"/>
</dbReference>
<sequence length="167" mass="18620">MKTIIGIDPGSRITGYGVISQDSKKVSYLDSGSIESSSKPFPTRLQRIYNGISKIIKEYKPDIFVIEQTFFSKNANSVIKLSQAKGVAILAAVNNRIPIFEYSSKTVKQFVAGSGSAKKTQVQYMVCLILELFFIPKIDESDALAVAITHSYFSQKLKFIDVKKNFF</sequence>
<keyword evidence="3 13" id="KW-0540">Nuclease</keyword>
<dbReference type="GO" id="GO:0003677">
    <property type="term" value="F:DNA binding"/>
    <property type="evidence" value="ECO:0007669"/>
    <property type="project" value="UniProtKB-KW"/>
</dbReference>
<dbReference type="HAMAP" id="MF_00034">
    <property type="entry name" value="RuvC"/>
    <property type="match status" value="1"/>
</dbReference>
<evidence type="ECO:0000256" key="14">
    <source>
        <dbReference type="NCBIfam" id="TIGR00228"/>
    </source>
</evidence>
<accession>A0A1V0HP81</accession>
<gene>
    <name evidence="13 15" type="primary">ruvC</name>
    <name evidence="15" type="ORF">AOE58_01180</name>
</gene>
<feature type="active site" evidence="13">
    <location>
        <position position="67"/>
    </location>
</feature>
<keyword evidence="11 13" id="KW-0234">DNA repair</keyword>
<dbReference type="FunFam" id="3.30.420.10:FF:000002">
    <property type="entry name" value="Crossover junction endodeoxyribonuclease RuvC"/>
    <property type="match status" value="1"/>
</dbReference>
<organism evidence="15 16">
    <name type="scientific">Candidatus Riesia pthiripubis</name>
    <dbReference type="NCBI Taxonomy" id="428412"/>
    <lineage>
        <taxon>Bacteria</taxon>
        <taxon>Pseudomonadati</taxon>
        <taxon>Pseudomonadota</taxon>
        <taxon>Gammaproteobacteria</taxon>
        <taxon>Enterobacterales</taxon>
        <taxon>Enterobacteriaceae</taxon>
        <taxon>Candidatus Riesia</taxon>
    </lineage>
</organism>
<comment type="cofactor">
    <cofactor evidence="13">
        <name>Mg(2+)</name>
        <dbReference type="ChEBI" id="CHEBI:18420"/>
    </cofactor>
    <text evidence="13">Binds 2 Mg(2+) ion per subunit.</text>
</comment>
<keyword evidence="9 13" id="KW-0238">DNA-binding</keyword>
<comment type="subunit">
    <text evidence="13">Homodimer which binds Holliday junction (HJ) DNA. The HJ becomes 2-fold symmetrical on binding to RuvC with unstacked arms; it has a different conformation from HJ DNA in complex with RuvA. In the full resolvosome a probable DNA-RuvA(4)-RuvB(12)-RuvC(2) complex forms which resolves the HJ.</text>
</comment>
<dbReference type="Pfam" id="PF02075">
    <property type="entry name" value="RuvC"/>
    <property type="match status" value="1"/>
</dbReference>
<feature type="binding site" evidence="13">
    <location>
        <position position="8"/>
    </location>
    <ligand>
        <name>Mg(2+)</name>
        <dbReference type="ChEBI" id="CHEBI:18420"/>
        <label>1</label>
    </ligand>
</feature>
<dbReference type="Proteomes" id="UP000243729">
    <property type="component" value="Chromosome"/>
</dbReference>
<dbReference type="PANTHER" id="PTHR30194">
    <property type="entry name" value="CROSSOVER JUNCTION ENDODEOXYRIBONUCLEASE RUVC"/>
    <property type="match status" value="1"/>
</dbReference>
<dbReference type="EMBL" id="CP012846">
    <property type="protein sequence ID" value="ARC54618.1"/>
    <property type="molecule type" value="Genomic_DNA"/>
</dbReference>
<evidence type="ECO:0000256" key="10">
    <source>
        <dbReference type="ARBA" id="ARBA00023172"/>
    </source>
</evidence>
<evidence type="ECO:0000256" key="5">
    <source>
        <dbReference type="ARBA" id="ARBA00022759"/>
    </source>
</evidence>
<keyword evidence="7 13" id="KW-0378">Hydrolase</keyword>
<dbReference type="GO" id="GO:0000287">
    <property type="term" value="F:magnesium ion binding"/>
    <property type="evidence" value="ECO:0007669"/>
    <property type="project" value="UniProtKB-UniRule"/>
</dbReference>
<evidence type="ECO:0000256" key="12">
    <source>
        <dbReference type="ARBA" id="ARBA00029354"/>
    </source>
</evidence>
<dbReference type="EC" id="3.1.21.10" evidence="13 14"/>
<feature type="active site" evidence="13">
    <location>
        <position position="8"/>
    </location>
</feature>
<evidence type="ECO:0000256" key="2">
    <source>
        <dbReference type="ARBA" id="ARBA00022490"/>
    </source>
</evidence>
<dbReference type="Gene3D" id="3.30.420.10">
    <property type="entry name" value="Ribonuclease H-like superfamily/Ribonuclease H"/>
    <property type="match status" value="1"/>
</dbReference>
<protein>
    <recommendedName>
        <fullName evidence="13 14">Crossover junction endodeoxyribonuclease RuvC</fullName>
        <ecNumber evidence="13 14">3.1.21.10</ecNumber>
    </recommendedName>
    <alternativeName>
        <fullName evidence="13">Holliday junction nuclease RuvC</fullName>
    </alternativeName>
    <alternativeName>
        <fullName evidence="13">Holliday junction resolvase RuvC</fullName>
    </alternativeName>
</protein>
<keyword evidence="8 13" id="KW-0460">Magnesium</keyword>
<evidence type="ECO:0000256" key="9">
    <source>
        <dbReference type="ARBA" id="ARBA00023125"/>
    </source>
</evidence>
<evidence type="ECO:0000313" key="15">
    <source>
        <dbReference type="EMBL" id="ARC54618.1"/>
    </source>
</evidence>